<dbReference type="InterPro" id="IPR030662">
    <property type="entry name" value="DPH6/MJ0570"/>
</dbReference>
<dbReference type="CDD" id="cd01994">
    <property type="entry name" value="AANH_PF0828-like"/>
    <property type="match status" value="1"/>
</dbReference>
<protein>
    <recommendedName>
        <fullName evidence="1">Diphthamide synthase domain-containing protein</fullName>
    </recommendedName>
</protein>
<reference evidence="2" key="1">
    <citation type="submission" date="2014-09" db="EMBL/GenBank/DDBJ databases">
        <authorList>
            <person name="Probst J Alexander"/>
        </authorList>
    </citation>
    <scope>NUCLEOTIDE SEQUENCE</scope>
</reference>
<dbReference type="PIRSF" id="PIRSF039123">
    <property type="entry name" value="Diphthamide_synthase"/>
    <property type="match status" value="1"/>
</dbReference>
<evidence type="ECO:0000313" key="2">
    <source>
        <dbReference type="EMBL" id="CEG11980.1"/>
    </source>
</evidence>
<dbReference type="AlphaFoldDB" id="A0A098EAF8"/>
<dbReference type="InterPro" id="IPR002761">
    <property type="entry name" value="Diphthami_syn_dom"/>
</dbReference>
<gene>
    <name evidence="2" type="ORF">MSIBF_A1830014</name>
</gene>
<dbReference type="GO" id="GO:0017183">
    <property type="term" value="P:protein histidyl modification to diphthamide"/>
    <property type="evidence" value="ECO:0007669"/>
    <property type="project" value="TreeGrafter"/>
</dbReference>
<dbReference type="Gene3D" id="3.90.1490.10">
    <property type="entry name" value="putative n-type atp pyrophosphatase, domain 2"/>
    <property type="match status" value="1"/>
</dbReference>
<dbReference type="InterPro" id="IPR014729">
    <property type="entry name" value="Rossmann-like_a/b/a_fold"/>
</dbReference>
<dbReference type="NCBIfam" id="TIGR00290">
    <property type="entry name" value="MJ0570_dom"/>
    <property type="match status" value="1"/>
</dbReference>
<dbReference type="GO" id="GO:0017178">
    <property type="term" value="F:diphthine-ammonia ligase activity"/>
    <property type="evidence" value="ECO:0007669"/>
    <property type="project" value="TreeGrafter"/>
</dbReference>
<sequence>MRLISLFSGGKDSVITTYKAIKARHDIKFLLSFVPDKESYMFHYPNIKFAKISAEAMNIPIIMKESDKEKEIDDLKRELKNLRDKYGIQGVCAGAVSSNYQYGRVKKICDELNLEVFAPYWQKSHENLIREAINLNFKILIVGVYADGFDESWLGRELDLKALEDMKKLEDKFHINIGGEGGEYETFVLDCPLFKKRIIIKESEKIWDKVRGELIIKKVKSENKF</sequence>
<dbReference type="Pfam" id="PF01902">
    <property type="entry name" value="Diphthami_syn_2"/>
    <property type="match status" value="1"/>
</dbReference>
<dbReference type="SUPFAM" id="SSF52402">
    <property type="entry name" value="Adenine nucleotide alpha hydrolases-like"/>
    <property type="match status" value="1"/>
</dbReference>
<name>A0A098EAF8_9ZZZZ</name>
<feature type="domain" description="Diphthamide synthase" evidence="1">
    <location>
        <begin position="1"/>
        <end position="220"/>
    </location>
</feature>
<dbReference type="EMBL" id="CCXY01000094">
    <property type="protein sequence ID" value="CEG11980.1"/>
    <property type="molecule type" value="Genomic_DNA"/>
</dbReference>
<proteinExistence type="predicted"/>
<dbReference type="InterPro" id="IPR022427">
    <property type="entry name" value="MJ0570_ATP-bd"/>
</dbReference>
<dbReference type="PANTHER" id="PTHR12196:SF2">
    <property type="entry name" value="DIPHTHINE--AMMONIA LIGASE"/>
    <property type="match status" value="1"/>
</dbReference>
<organism evidence="2">
    <name type="scientific">groundwater metagenome</name>
    <dbReference type="NCBI Taxonomy" id="717931"/>
    <lineage>
        <taxon>unclassified sequences</taxon>
        <taxon>metagenomes</taxon>
        <taxon>ecological metagenomes</taxon>
    </lineage>
</organism>
<dbReference type="PANTHER" id="PTHR12196">
    <property type="entry name" value="DOMAIN OF UNKNOWN FUNCTION 71 DUF71 -CONTAINING PROTEIN"/>
    <property type="match status" value="1"/>
</dbReference>
<accession>A0A098EAF8</accession>
<evidence type="ECO:0000259" key="1">
    <source>
        <dbReference type="Pfam" id="PF01902"/>
    </source>
</evidence>
<dbReference type="Gene3D" id="3.40.50.620">
    <property type="entry name" value="HUPs"/>
    <property type="match status" value="1"/>
</dbReference>
<dbReference type="NCBIfam" id="TIGR03679">
    <property type="entry name" value="arCOG00187"/>
    <property type="match status" value="1"/>
</dbReference>